<evidence type="ECO:0000256" key="1">
    <source>
        <dbReference type="SAM" id="MobiDB-lite"/>
    </source>
</evidence>
<organism evidence="2 3">
    <name type="scientific">Liparis tanakae</name>
    <name type="common">Tanaka's snailfish</name>
    <dbReference type="NCBI Taxonomy" id="230148"/>
    <lineage>
        <taxon>Eukaryota</taxon>
        <taxon>Metazoa</taxon>
        <taxon>Chordata</taxon>
        <taxon>Craniata</taxon>
        <taxon>Vertebrata</taxon>
        <taxon>Euteleostomi</taxon>
        <taxon>Actinopterygii</taxon>
        <taxon>Neopterygii</taxon>
        <taxon>Teleostei</taxon>
        <taxon>Neoteleostei</taxon>
        <taxon>Acanthomorphata</taxon>
        <taxon>Eupercaria</taxon>
        <taxon>Perciformes</taxon>
        <taxon>Cottioidei</taxon>
        <taxon>Cottales</taxon>
        <taxon>Liparidae</taxon>
        <taxon>Liparis</taxon>
    </lineage>
</organism>
<keyword evidence="3" id="KW-1185">Reference proteome</keyword>
<reference evidence="2 3" key="1">
    <citation type="submission" date="2019-03" db="EMBL/GenBank/DDBJ databases">
        <title>First draft genome of Liparis tanakae, snailfish: a comprehensive survey of snailfish specific genes.</title>
        <authorList>
            <person name="Kim W."/>
            <person name="Song I."/>
            <person name="Jeong J.-H."/>
            <person name="Kim D."/>
            <person name="Kim S."/>
            <person name="Ryu S."/>
            <person name="Song J.Y."/>
            <person name="Lee S.K."/>
        </authorList>
    </citation>
    <scope>NUCLEOTIDE SEQUENCE [LARGE SCALE GENOMIC DNA]</scope>
    <source>
        <tissue evidence="2">Muscle</tissue>
    </source>
</reference>
<name>A0A4Z2EKF9_9TELE</name>
<comment type="caution">
    <text evidence="2">The sequence shown here is derived from an EMBL/GenBank/DDBJ whole genome shotgun (WGS) entry which is preliminary data.</text>
</comment>
<evidence type="ECO:0000313" key="2">
    <source>
        <dbReference type="EMBL" id="TNN29427.1"/>
    </source>
</evidence>
<dbReference type="AlphaFoldDB" id="A0A4Z2EKF9"/>
<feature type="region of interest" description="Disordered" evidence="1">
    <location>
        <begin position="1"/>
        <end position="33"/>
    </location>
</feature>
<dbReference type="Proteomes" id="UP000314294">
    <property type="component" value="Unassembled WGS sequence"/>
</dbReference>
<accession>A0A4Z2EKF9</accession>
<sequence length="90" mass="10159">MSDMPTVAQSEEEEEEGEVSWAGRTRRAGPARSGGGVIFFLKLVVEWCHAVFLHLHLFTRRHEAPVATSRVTSRPRVVPVLFILMPCEQQ</sequence>
<proteinExistence type="predicted"/>
<evidence type="ECO:0000313" key="3">
    <source>
        <dbReference type="Proteomes" id="UP000314294"/>
    </source>
</evidence>
<dbReference type="EMBL" id="SRLO01005666">
    <property type="protein sequence ID" value="TNN29427.1"/>
    <property type="molecule type" value="Genomic_DNA"/>
</dbReference>
<gene>
    <name evidence="2" type="ORF">EYF80_060423</name>
</gene>
<protein>
    <submittedName>
        <fullName evidence="2">Uncharacterized protein</fullName>
    </submittedName>
</protein>